<comment type="caution">
    <text evidence="3">The sequence shown here is derived from an EMBL/GenBank/DDBJ whole genome shotgun (WGS) entry which is preliminary data.</text>
</comment>
<dbReference type="GO" id="GO:0006749">
    <property type="term" value="P:glutathione metabolic process"/>
    <property type="evidence" value="ECO:0007669"/>
    <property type="project" value="InterPro"/>
</dbReference>
<evidence type="ECO:0000313" key="3">
    <source>
        <dbReference type="EMBL" id="PWE12943.1"/>
    </source>
</evidence>
<reference evidence="3 4" key="1">
    <citation type="submission" date="2018-05" db="EMBL/GenBank/DDBJ databases">
        <title>Genome Sequence of an Efficient Indole-Degrading Bacterium, Alcaligenes sp.YBY.</title>
        <authorList>
            <person name="Yang B."/>
        </authorList>
    </citation>
    <scope>NUCLEOTIDE SEQUENCE [LARGE SCALE GENOMIC DNA]</scope>
    <source>
        <strain evidence="3 4">YBY</strain>
    </source>
</reference>
<proteinExistence type="predicted"/>
<dbReference type="InterPro" id="IPR044528">
    <property type="entry name" value="POD-like_MBL-fold"/>
</dbReference>
<dbReference type="Proteomes" id="UP000245216">
    <property type="component" value="Unassembled WGS sequence"/>
</dbReference>
<reference evidence="3 4" key="2">
    <citation type="submission" date="2018-05" db="EMBL/GenBank/DDBJ databases">
        <authorList>
            <person name="Lanie J.A."/>
            <person name="Ng W.-L."/>
            <person name="Kazmierczak K.M."/>
            <person name="Andrzejewski T.M."/>
            <person name="Davidsen T.M."/>
            <person name="Wayne K.J."/>
            <person name="Tettelin H."/>
            <person name="Glass J.I."/>
            <person name="Rusch D."/>
            <person name="Podicherti R."/>
            <person name="Tsui H.-C.T."/>
            <person name="Winkler M.E."/>
        </authorList>
    </citation>
    <scope>NUCLEOTIDE SEQUENCE [LARGE SCALE GENOMIC DNA]</scope>
    <source>
        <strain evidence="3 4">YBY</strain>
    </source>
</reference>
<evidence type="ECO:0000313" key="4">
    <source>
        <dbReference type="Proteomes" id="UP000245216"/>
    </source>
</evidence>
<keyword evidence="3" id="KW-0378">Hydrolase</keyword>
<dbReference type="GO" id="GO:0016787">
    <property type="term" value="F:hydrolase activity"/>
    <property type="evidence" value="ECO:0007669"/>
    <property type="project" value="UniProtKB-KW"/>
</dbReference>
<dbReference type="CDD" id="cd07724">
    <property type="entry name" value="POD-like_MBL-fold"/>
    <property type="match status" value="1"/>
</dbReference>
<dbReference type="InterPro" id="IPR001279">
    <property type="entry name" value="Metallo-B-lactamas"/>
</dbReference>
<keyword evidence="1" id="KW-0479">Metal-binding</keyword>
<dbReference type="SUPFAM" id="SSF56281">
    <property type="entry name" value="Metallo-hydrolase/oxidoreductase"/>
    <property type="match status" value="1"/>
</dbReference>
<dbReference type="GO" id="GO:0046872">
    <property type="term" value="F:metal ion binding"/>
    <property type="evidence" value="ECO:0007669"/>
    <property type="project" value="UniProtKB-KW"/>
</dbReference>
<dbReference type="EMBL" id="QEXO01000004">
    <property type="protein sequence ID" value="PWE12943.1"/>
    <property type="molecule type" value="Genomic_DNA"/>
</dbReference>
<dbReference type="InterPro" id="IPR051682">
    <property type="entry name" value="Mito_Persulfide_Diox"/>
</dbReference>
<dbReference type="RefSeq" id="WP_086046093.1">
    <property type="nucleotide sequence ID" value="NZ_CP021079.1"/>
</dbReference>
<dbReference type="Gene3D" id="3.60.15.10">
    <property type="entry name" value="Ribonuclease Z/Hydroxyacylglutathione hydrolase-like"/>
    <property type="match status" value="1"/>
</dbReference>
<name>A0A2U2BG02_ALCFA</name>
<dbReference type="PANTHER" id="PTHR43084">
    <property type="entry name" value="PERSULFIDE DIOXYGENASE ETHE1"/>
    <property type="match status" value="1"/>
</dbReference>
<evidence type="ECO:0000259" key="2">
    <source>
        <dbReference type="SMART" id="SM00849"/>
    </source>
</evidence>
<dbReference type="GO" id="GO:0050313">
    <property type="term" value="F:sulfur dioxygenase activity"/>
    <property type="evidence" value="ECO:0007669"/>
    <property type="project" value="InterPro"/>
</dbReference>
<evidence type="ECO:0000256" key="1">
    <source>
        <dbReference type="ARBA" id="ARBA00022723"/>
    </source>
</evidence>
<dbReference type="SMART" id="SM00849">
    <property type="entry name" value="Lactamase_B"/>
    <property type="match status" value="1"/>
</dbReference>
<dbReference type="Pfam" id="PF00753">
    <property type="entry name" value="Lactamase_B"/>
    <property type="match status" value="1"/>
</dbReference>
<feature type="domain" description="Metallo-beta-lactamase" evidence="2">
    <location>
        <begin position="15"/>
        <end position="206"/>
    </location>
</feature>
<gene>
    <name evidence="3" type="ORF">DF183_13955</name>
</gene>
<organism evidence="3 4">
    <name type="scientific">Alcaligenes faecalis</name>
    <dbReference type="NCBI Taxonomy" id="511"/>
    <lineage>
        <taxon>Bacteria</taxon>
        <taxon>Pseudomonadati</taxon>
        <taxon>Pseudomonadota</taxon>
        <taxon>Betaproteobacteria</taxon>
        <taxon>Burkholderiales</taxon>
        <taxon>Alcaligenaceae</taxon>
        <taxon>Alcaligenes</taxon>
    </lineage>
</organism>
<dbReference type="PANTHER" id="PTHR43084:SF1">
    <property type="entry name" value="PERSULFIDE DIOXYGENASE ETHE1, MITOCHONDRIAL"/>
    <property type="match status" value="1"/>
</dbReference>
<dbReference type="InterPro" id="IPR036866">
    <property type="entry name" value="RibonucZ/Hydroxyglut_hydro"/>
</dbReference>
<dbReference type="GO" id="GO:0070813">
    <property type="term" value="P:hydrogen sulfide metabolic process"/>
    <property type="evidence" value="ECO:0007669"/>
    <property type="project" value="TreeGrafter"/>
</dbReference>
<protein>
    <submittedName>
        <fullName evidence="3">MBL fold metallo-hydrolase</fullName>
    </submittedName>
</protein>
<sequence length="288" mass="31984">MLQAQVASFFHTDTSTFTYVVHAAGQRECAIIDSVLDYDAASGRSSTASAQKVVDFVRQHQLEVQWILETHAHADHLSAAVWLQEQVGGKIAIGEHIKQVQSTFSRIFNIEAEIQANGTPFDTLFKDQEQFQIGALQVQALHVPGHTPADMAYHVQGLGVFVGDTLFLPDVGTARCDFPGGSASQLYESIQRLLALPADTVLFMCHDYPPEGREPHFQCTVQDQKNDNIHVHDGISQEQFCERRTARDKTLGMPRLILPSIQVNIRAGHFPEPESNGQVYLKLPVNQL</sequence>
<accession>A0A2U2BG02</accession>
<dbReference type="AlphaFoldDB" id="A0A2U2BG02"/>
<dbReference type="STRING" id="511.UZ73_15330"/>